<dbReference type="InterPro" id="IPR000182">
    <property type="entry name" value="GNAT_dom"/>
</dbReference>
<dbReference type="InterPro" id="IPR050832">
    <property type="entry name" value="Bact_Acetyltransf"/>
</dbReference>
<accession>A0ABY5S6B4</accession>
<keyword evidence="2" id="KW-0012">Acyltransferase</keyword>
<proteinExistence type="predicted"/>
<evidence type="ECO:0000256" key="2">
    <source>
        <dbReference type="ARBA" id="ARBA00023315"/>
    </source>
</evidence>
<dbReference type="PANTHER" id="PTHR43877:SF2">
    <property type="entry name" value="AMINOALKYLPHOSPHONATE N-ACETYLTRANSFERASE-RELATED"/>
    <property type="match status" value="1"/>
</dbReference>
<evidence type="ECO:0000313" key="5">
    <source>
        <dbReference type="Proteomes" id="UP001057877"/>
    </source>
</evidence>
<dbReference type="EMBL" id="CP091430">
    <property type="protein sequence ID" value="UVI29451.1"/>
    <property type="molecule type" value="Genomic_DNA"/>
</dbReference>
<dbReference type="CDD" id="cd04301">
    <property type="entry name" value="NAT_SF"/>
    <property type="match status" value="1"/>
</dbReference>
<evidence type="ECO:0000259" key="3">
    <source>
        <dbReference type="PROSITE" id="PS51186"/>
    </source>
</evidence>
<evidence type="ECO:0000256" key="1">
    <source>
        <dbReference type="ARBA" id="ARBA00022679"/>
    </source>
</evidence>
<keyword evidence="1" id="KW-0808">Transferase</keyword>
<sequence>MIRLAAADDAHLVHHCMIRAFEEYRYADIPSSALDEAVNSIEESFRSGMEQALVYVEDGIPWGSVRFKTDADSLYFFRLSVCPEARGRGIAKSMLAWLENMAREQEKTKLWCRVRMSVPQNILLYQSMGYQVHKEEVVINPNGFPVRTVLMQKEIS</sequence>
<dbReference type="Pfam" id="PF00583">
    <property type="entry name" value="Acetyltransf_1"/>
    <property type="match status" value="1"/>
</dbReference>
<organism evidence="4 5">
    <name type="scientific">Paenibacillus spongiae</name>
    <dbReference type="NCBI Taxonomy" id="2909671"/>
    <lineage>
        <taxon>Bacteria</taxon>
        <taxon>Bacillati</taxon>
        <taxon>Bacillota</taxon>
        <taxon>Bacilli</taxon>
        <taxon>Bacillales</taxon>
        <taxon>Paenibacillaceae</taxon>
        <taxon>Paenibacillus</taxon>
    </lineage>
</organism>
<evidence type="ECO:0000313" key="4">
    <source>
        <dbReference type="EMBL" id="UVI29451.1"/>
    </source>
</evidence>
<protein>
    <submittedName>
        <fullName evidence="4">GNAT family N-acetyltransferase</fullName>
    </submittedName>
</protein>
<dbReference type="PANTHER" id="PTHR43877">
    <property type="entry name" value="AMINOALKYLPHOSPHONATE N-ACETYLTRANSFERASE-RELATED-RELATED"/>
    <property type="match status" value="1"/>
</dbReference>
<reference evidence="4" key="1">
    <citation type="submission" date="2022-01" db="EMBL/GenBank/DDBJ databases">
        <title>Paenibacillus spongiae sp. nov., isolated from marine sponge.</title>
        <authorList>
            <person name="Li Z."/>
            <person name="Zhang M."/>
        </authorList>
    </citation>
    <scope>NUCLEOTIDE SEQUENCE</scope>
    <source>
        <strain evidence="4">PHS-Z3</strain>
    </source>
</reference>
<dbReference type="PROSITE" id="PS51186">
    <property type="entry name" value="GNAT"/>
    <property type="match status" value="1"/>
</dbReference>
<name>A0ABY5S6B4_9BACL</name>
<dbReference type="Gene3D" id="3.40.630.30">
    <property type="match status" value="1"/>
</dbReference>
<dbReference type="RefSeq" id="WP_258385540.1">
    <property type="nucleotide sequence ID" value="NZ_CP091430.1"/>
</dbReference>
<keyword evidence="5" id="KW-1185">Reference proteome</keyword>
<feature type="domain" description="N-acetyltransferase" evidence="3">
    <location>
        <begin position="1"/>
        <end position="156"/>
    </location>
</feature>
<dbReference type="SUPFAM" id="SSF55729">
    <property type="entry name" value="Acyl-CoA N-acyltransferases (Nat)"/>
    <property type="match status" value="1"/>
</dbReference>
<dbReference type="Proteomes" id="UP001057877">
    <property type="component" value="Chromosome"/>
</dbReference>
<gene>
    <name evidence="4" type="ORF">L1F29_29200</name>
</gene>
<dbReference type="InterPro" id="IPR016181">
    <property type="entry name" value="Acyl_CoA_acyltransferase"/>
</dbReference>